<keyword evidence="2" id="KW-1133">Transmembrane helix</keyword>
<evidence type="ECO:0000313" key="4">
    <source>
        <dbReference type="EMBL" id="OGD03278.1"/>
    </source>
</evidence>
<organism evidence="4 5">
    <name type="scientific">Candidatus Amesbacteria bacterium RIFCSPLOWO2_01_FULL_48_25</name>
    <dbReference type="NCBI Taxonomy" id="1797259"/>
    <lineage>
        <taxon>Bacteria</taxon>
        <taxon>Candidatus Amesiibacteriota</taxon>
    </lineage>
</organism>
<sequence>MTLPFLNHPNPKREYLFALQIGHGQVQGAVWAVINNRPQVIAVGSSVAWDDSSADSLVTASDQSLSDAGNHLDPQGKTQPEKIILGLLPDWLETEKIHPAKVNLLRPLFDKLALKPVGYVVIPEATVRFLQSQENAPPTAILLGFWAGYLEVSLVRLGKITGTHTVRRSPKLTDDVIEGISRLLPTDMLPSRILLYNSSQDLESIRQQLLSHPWQSPQTRLPFLHFPKVESLPQDFVIRAIALAGGSEVAQAIGLITTGEETSLEISPDQLGFSPGVNAPNPNSPPSPSIPPPPKNELSPASKRFTLPKLKLPQFKLPSFTISWPTLPRLGLVFWGIGIITILAALVLATLYLPSAKVELQISPLDLSTEFDTTGSFVQTSASDSKSAPTTGSKVVGEPASGSVTIINGTSTVKNLPAGTLLTSPTSLKFTTDSSVLVASASGTADPNSYQPGRVTVKITASQIGSDGNLTAGTEFRVGTYPQLDVVAKNEAALSGGSSREARVVAQEDISQLKSTLMSQLREALQAKITEELTPDQILVPDTFTSQTTSEELNHKTGDEANEITYKLTLKAQSPVVSRSNLEELVQQKLQDQIPDNYQLGQLTNYRFSVRGSTGSENTVFTNVSARFTPQVDSSQIVSQIAGKNIAWARNHLNSYPGVTGAQITYSLPLPDPIVFLPRLPGHITVSIQTP</sequence>
<feature type="region of interest" description="Disordered" evidence="1">
    <location>
        <begin position="267"/>
        <end position="301"/>
    </location>
</feature>
<feature type="transmembrane region" description="Helical" evidence="2">
    <location>
        <begin position="332"/>
        <end position="353"/>
    </location>
</feature>
<evidence type="ECO:0000259" key="3">
    <source>
        <dbReference type="Pfam" id="PF04865"/>
    </source>
</evidence>
<evidence type="ECO:0000313" key="5">
    <source>
        <dbReference type="Proteomes" id="UP000177080"/>
    </source>
</evidence>
<proteinExistence type="predicted"/>
<protein>
    <recommendedName>
        <fullName evidence="3">Baseplate protein J-like barrel domain-containing protein</fullName>
    </recommendedName>
</protein>
<dbReference type="Pfam" id="PF04865">
    <property type="entry name" value="Baseplate_J"/>
    <property type="match status" value="1"/>
</dbReference>
<dbReference type="EMBL" id="MEXN01000007">
    <property type="protein sequence ID" value="OGD03278.1"/>
    <property type="molecule type" value="Genomic_DNA"/>
</dbReference>
<dbReference type="STRING" id="1797259.A2989_00400"/>
<name>A0A1F4ZAL7_9BACT</name>
<keyword evidence="2" id="KW-0812">Transmembrane</keyword>
<comment type="caution">
    <text evidence="4">The sequence shown here is derived from an EMBL/GenBank/DDBJ whole genome shotgun (WGS) entry which is preliminary data.</text>
</comment>
<keyword evidence="2" id="KW-0472">Membrane</keyword>
<dbReference type="InterPro" id="IPR006949">
    <property type="entry name" value="Barrel_Baseplate_J-like"/>
</dbReference>
<dbReference type="Proteomes" id="UP000177080">
    <property type="component" value="Unassembled WGS sequence"/>
</dbReference>
<gene>
    <name evidence="4" type="ORF">A2989_00400</name>
</gene>
<evidence type="ECO:0000256" key="2">
    <source>
        <dbReference type="SAM" id="Phobius"/>
    </source>
</evidence>
<dbReference type="AlphaFoldDB" id="A0A1F4ZAL7"/>
<evidence type="ECO:0000256" key="1">
    <source>
        <dbReference type="SAM" id="MobiDB-lite"/>
    </source>
</evidence>
<feature type="domain" description="Baseplate protein J-like barrel" evidence="3">
    <location>
        <begin position="406"/>
        <end position="497"/>
    </location>
</feature>
<reference evidence="4 5" key="1">
    <citation type="journal article" date="2016" name="Nat. Commun.">
        <title>Thousands of microbial genomes shed light on interconnected biogeochemical processes in an aquifer system.</title>
        <authorList>
            <person name="Anantharaman K."/>
            <person name="Brown C.T."/>
            <person name="Hug L.A."/>
            <person name="Sharon I."/>
            <person name="Castelle C.J."/>
            <person name="Probst A.J."/>
            <person name="Thomas B.C."/>
            <person name="Singh A."/>
            <person name="Wilkins M.J."/>
            <person name="Karaoz U."/>
            <person name="Brodie E.L."/>
            <person name="Williams K.H."/>
            <person name="Hubbard S.S."/>
            <person name="Banfield J.F."/>
        </authorList>
    </citation>
    <scope>NUCLEOTIDE SEQUENCE [LARGE SCALE GENOMIC DNA]</scope>
</reference>
<accession>A0A1F4ZAL7</accession>
<feature type="compositionally biased region" description="Pro residues" evidence="1">
    <location>
        <begin position="282"/>
        <end position="295"/>
    </location>
</feature>